<reference evidence="1" key="1">
    <citation type="journal article" date="2021" name="PeerJ">
        <title>Extensive microbial diversity within the chicken gut microbiome revealed by metagenomics and culture.</title>
        <authorList>
            <person name="Gilroy R."/>
            <person name="Ravi A."/>
            <person name="Getino M."/>
            <person name="Pursley I."/>
            <person name="Horton D.L."/>
            <person name="Alikhan N.F."/>
            <person name="Baker D."/>
            <person name="Gharbi K."/>
            <person name="Hall N."/>
            <person name="Watson M."/>
            <person name="Adriaenssens E.M."/>
            <person name="Foster-Nyarko E."/>
            <person name="Jarju S."/>
            <person name="Secka A."/>
            <person name="Antonio M."/>
            <person name="Oren A."/>
            <person name="Chaudhuri R.R."/>
            <person name="La Ragione R."/>
            <person name="Hildebrand F."/>
            <person name="Pallen M.J."/>
        </authorList>
    </citation>
    <scope>NUCLEOTIDE SEQUENCE</scope>
    <source>
        <strain evidence="1">742</strain>
    </source>
</reference>
<dbReference type="AlphaFoldDB" id="A0A9E2KK58"/>
<dbReference type="PANTHER" id="PTHR18901">
    <property type="entry name" value="2-DEOXYGLUCOSE-6-PHOSPHATE PHOSPHATASE 2"/>
    <property type="match status" value="1"/>
</dbReference>
<comment type="caution">
    <text evidence="1">The sequence shown here is derived from an EMBL/GenBank/DDBJ whole genome shotgun (WGS) entry which is preliminary data.</text>
</comment>
<dbReference type="EMBL" id="JAHLFH010000092">
    <property type="protein sequence ID" value="MBU3819590.1"/>
    <property type="molecule type" value="Genomic_DNA"/>
</dbReference>
<dbReference type="InterPro" id="IPR023214">
    <property type="entry name" value="HAD_sf"/>
</dbReference>
<dbReference type="PRINTS" id="PR00413">
    <property type="entry name" value="HADHALOGNASE"/>
</dbReference>
<reference evidence="1" key="2">
    <citation type="submission" date="2021-04" db="EMBL/GenBank/DDBJ databases">
        <authorList>
            <person name="Gilroy R."/>
        </authorList>
    </citation>
    <scope>NUCLEOTIDE SEQUENCE</scope>
    <source>
        <strain evidence="1">742</strain>
    </source>
</reference>
<organism evidence="1 2">
    <name type="scientific">Candidatus Faecalibacterium intestinavium</name>
    <dbReference type="NCBI Taxonomy" id="2838580"/>
    <lineage>
        <taxon>Bacteria</taxon>
        <taxon>Bacillati</taxon>
        <taxon>Bacillota</taxon>
        <taxon>Clostridia</taxon>
        <taxon>Eubacteriales</taxon>
        <taxon>Oscillospiraceae</taxon>
        <taxon>Faecalibacterium</taxon>
    </lineage>
</organism>
<gene>
    <name evidence="1" type="ORF">H9864_04370</name>
</gene>
<accession>A0A9E2KK58</accession>
<dbReference type="Gene3D" id="3.40.50.1000">
    <property type="entry name" value="HAD superfamily/HAD-like"/>
    <property type="match status" value="1"/>
</dbReference>
<dbReference type="InterPro" id="IPR041492">
    <property type="entry name" value="HAD_2"/>
</dbReference>
<dbReference type="SFLD" id="SFLDG01129">
    <property type="entry name" value="C1.5:_HAD__Beta-PGM__Phosphata"/>
    <property type="match status" value="1"/>
</dbReference>
<dbReference type="Pfam" id="PF13419">
    <property type="entry name" value="HAD_2"/>
    <property type="match status" value="1"/>
</dbReference>
<dbReference type="InterPro" id="IPR006439">
    <property type="entry name" value="HAD-SF_hydro_IA"/>
</dbReference>
<dbReference type="CDD" id="cd07505">
    <property type="entry name" value="HAD_BPGM-like"/>
    <property type="match status" value="1"/>
</dbReference>
<dbReference type="SFLD" id="SFLDS00003">
    <property type="entry name" value="Haloacid_Dehalogenase"/>
    <property type="match status" value="1"/>
</dbReference>
<dbReference type="SUPFAM" id="SSF56784">
    <property type="entry name" value="HAD-like"/>
    <property type="match status" value="1"/>
</dbReference>
<proteinExistence type="predicted"/>
<dbReference type="InterPro" id="IPR023198">
    <property type="entry name" value="PGP-like_dom2"/>
</dbReference>
<dbReference type="Gene3D" id="1.10.150.240">
    <property type="entry name" value="Putative phosphatase, domain 2"/>
    <property type="match status" value="1"/>
</dbReference>
<evidence type="ECO:0000313" key="1">
    <source>
        <dbReference type="EMBL" id="MBU3819590.1"/>
    </source>
</evidence>
<dbReference type="InterPro" id="IPR036412">
    <property type="entry name" value="HAD-like_sf"/>
</dbReference>
<name>A0A9E2KK58_9FIRM</name>
<dbReference type="NCBIfam" id="TIGR01509">
    <property type="entry name" value="HAD-SF-IA-v3"/>
    <property type="match status" value="1"/>
</dbReference>
<dbReference type="Proteomes" id="UP000824178">
    <property type="component" value="Unassembled WGS sequence"/>
</dbReference>
<protein>
    <submittedName>
        <fullName evidence="1">HAD family phosphatase</fullName>
    </submittedName>
</protein>
<dbReference type="PANTHER" id="PTHR18901:SF38">
    <property type="entry name" value="PSEUDOURIDINE-5'-PHOSPHATASE"/>
    <property type="match status" value="1"/>
</dbReference>
<evidence type="ECO:0000313" key="2">
    <source>
        <dbReference type="Proteomes" id="UP000824178"/>
    </source>
</evidence>
<sequence length="217" mass="23092">MIQGVIFDLDGLMFDTERIWDSLWEPVLTELGLPYFEGIGDTVRGSTGDAMARTLRQLYGPDCDTAAIVAALYRKAGEIFARPVPKKPGLDALLAWLKEQGIPAAVASSSAEQTVRTHLKNGGIEDCFAAVVAGDTVSRSKPAPDIFLKAAGLLGADPAHCLVLEDSHNGVRAGAAGGFVTVMVPDMMPVTDEMRQLSACQCASLNEVLDKLRAGEF</sequence>